<proteinExistence type="predicted"/>
<evidence type="ECO:0000313" key="3">
    <source>
        <dbReference type="Proteomes" id="UP000092993"/>
    </source>
</evidence>
<dbReference type="EMBL" id="LUGG01000005">
    <property type="protein sequence ID" value="OBZ74280.1"/>
    <property type="molecule type" value="Genomic_DNA"/>
</dbReference>
<name>A0A1C7MBL0_GRIFR</name>
<dbReference type="AlphaFoldDB" id="A0A1C7MBL0"/>
<reference evidence="2 3" key="1">
    <citation type="submission" date="2016-03" db="EMBL/GenBank/DDBJ databases">
        <title>Whole genome sequencing of Grifola frondosa 9006-11.</title>
        <authorList>
            <person name="Min B."/>
            <person name="Park H."/>
            <person name="Kim J.-G."/>
            <person name="Cho H."/>
            <person name="Oh Y.-L."/>
            <person name="Kong W.-S."/>
            <person name="Choi I.-G."/>
        </authorList>
    </citation>
    <scope>NUCLEOTIDE SEQUENCE [LARGE SCALE GENOMIC DNA]</scope>
    <source>
        <strain evidence="2 3">9006-11</strain>
    </source>
</reference>
<sequence>MRQYWTGRTLARARKVSASDLSHIERPSPRLRYGEDMRNVSFHHAIIARSLLEDAIPPLLMAHFPSEGLLRAQSVAWRPPGVSNDAAARSVAAMKSDVVDSSHHMRRKPKPHPQPQQIDCVCVRLARPRPRHPPSEWDAPRAPAAPPRRSPKPRSALRNVNGRAGAQALRQPAGVDPPTLILTGYPGAATAICPAPLRRKKRSPSNAPRFLCGSTKFSSYSSLIGLKAKKKGSSTAPAAPTTAWRTQEIGLIGCSCFTRPRSATSLTKLRIGCSYRRRICRPLQWSSRCAPAKGRRARVVRIVPEAAVFPPSLPGRRIARAGDVGG</sequence>
<protein>
    <submittedName>
        <fullName evidence="2">Uncharacterized protein</fullName>
    </submittedName>
</protein>
<comment type="caution">
    <text evidence="2">The sequence shown here is derived from an EMBL/GenBank/DDBJ whole genome shotgun (WGS) entry which is preliminary data.</text>
</comment>
<feature type="region of interest" description="Disordered" evidence="1">
    <location>
        <begin position="130"/>
        <end position="158"/>
    </location>
</feature>
<organism evidence="2 3">
    <name type="scientific">Grifola frondosa</name>
    <name type="common">Maitake</name>
    <name type="synonym">Polyporus frondosus</name>
    <dbReference type="NCBI Taxonomy" id="5627"/>
    <lineage>
        <taxon>Eukaryota</taxon>
        <taxon>Fungi</taxon>
        <taxon>Dikarya</taxon>
        <taxon>Basidiomycota</taxon>
        <taxon>Agaricomycotina</taxon>
        <taxon>Agaricomycetes</taxon>
        <taxon>Polyporales</taxon>
        <taxon>Grifolaceae</taxon>
        <taxon>Grifola</taxon>
    </lineage>
</organism>
<evidence type="ECO:0000256" key="1">
    <source>
        <dbReference type="SAM" id="MobiDB-lite"/>
    </source>
</evidence>
<accession>A0A1C7MBL0</accession>
<feature type="region of interest" description="Disordered" evidence="1">
    <location>
        <begin position="87"/>
        <end position="118"/>
    </location>
</feature>
<dbReference type="Proteomes" id="UP000092993">
    <property type="component" value="Unassembled WGS sequence"/>
</dbReference>
<evidence type="ECO:0000313" key="2">
    <source>
        <dbReference type="EMBL" id="OBZ74280.1"/>
    </source>
</evidence>
<gene>
    <name evidence="2" type="ORF">A0H81_05502</name>
</gene>
<keyword evidence="3" id="KW-1185">Reference proteome</keyword>